<dbReference type="RefSeq" id="WP_121889205.1">
    <property type="nucleotide sequence ID" value="NZ_PENI01000005.1"/>
</dbReference>
<gene>
    <name evidence="1" type="ORF">CTZ28_11455</name>
</gene>
<dbReference type="EMBL" id="PENI01000005">
    <property type="protein sequence ID" value="RMB86099.1"/>
    <property type="molecule type" value="Genomic_DNA"/>
</dbReference>
<dbReference type="AlphaFoldDB" id="A0A3M0IIK1"/>
<keyword evidence="2" id="KW-1185">Reference proteome</keyword>
<proteinExistence type="predicted"/>
<organism evidence="1 2">
    <name type="scientific">Streptomyces shenzhenensis</name>
    <dbReference type="NCBI Taxonomy" id="943815"/>
    <lineage>
        <taxon>Bacteria</taxon>
        <taxon>Bacillati</taxon>
        <taxon>Actinomycetota</taxon>
        <taxon>Actinomycetes</taxon>
        <taxon>Kitasatosporales</taxon>
        <taxon>Streptomycetaceae</taxon>
        <taxon>Streptomyces</taxon>
    </lineage>
</organism>
<name>A0A3M0IIK1_9ACTN</name>
<sequence length="323" mass="35890">MARDRFTPDFDPDCGDALLTSARHDIVIGRWQGLRDLLRATGADWLSRGHRTRLLAQACAGSTTVESWLAAEPHSADALVLHAATETVRAFTLAIAAGRGVPIDRERIDTAVLACLRATDAWPEDPTPWVSLISAARLYPAGVRRRELARWWDELHRRDPYSVEGHLQVLHYYSARWHGSHGLMYDFARDAAGVAPPGCALPVLVQYARVEEFRHTLDSAKGQQAAVGLGQHWNHDGAVGDVRRTWHRWIAGRDDAFVAPAELRDLNHLAHAACHAGTTDIASAVLRMLGRRATRTPWSYLGDPARQLTRWHRDLGLTRGDGQ</sequence>
<evidence type="ECO:0008006" key="3">
    <source>
        <dbReference type="Google" id="ProtNLM"/>
    </source>
</evidence>
<reference evidence="1 2" key="1">
    <citation type="submission" date="2017-11" db="EMBL/GenBank/DDBJ databases">
        <title>Draft genome of actinobacteria isolated from guarana (Paullinia cupana (Mart.) Ducke.</title>
        <authorList>
            <person name="Siqueira K.A."/>
            <person name="Liotti R.G."/>
            <person name="Mendes T.A.O."/>
            <person name="Soares M.A."/>
        </authorList>
    </citation>
    <scope>NUCLEOTIDE SEQUENCE [LARGE SCALE GENOMIC DNA]</scope>
    <source>
        <strain evidence="1 2">193</strain>
    </source>
</reference>
<dbReference type="OrthoDB" id="7057927at2"/>
<protein>
    <recommendedName>
        <fullName evidence="3">DUF4034 domain-containing protein</fullName>
    </recommendedName>
</protein>
<dbReference type="Proteomes" id="UP000270471">
    <property type="component" value="Unassembled WGS sequence"/>
</dbReference>
<evidence type="ECO:0000313" key="2">
    <source>
        <dbReference type="Proteomes" id="UP000270471"/>
    </source>
</evidence>
<evidence type="ECO:0000313" key="1">
    <source>
        <dbReference type="EMBL" id="RMB86099.1"/>
    </source>
</evidence>
<comment type="caution">
    <text evidence="1">The sequence shown here is derived from an EMBL/GenBank/DDBJ whole genome shotgun (WGS) entry which is preliminary data.</text>
</comment>
<accession>A0A3M0IIK1</accession>